<accession>A0A4Q9Q5V2</accession>
<keyword evidence="3" id="KW-1185">Reference proteome</keyword>
<evidence type="ECO:0000313" key="2">
    <source>
        <dbReference type="EMBL" id="TBU61974.1"/>
    </source>
</evidence>
<dbReference type="Proteomes" id="UP000292082">
    <property type="component" value="Unassembled WGS sequence"/>
</dbReference>
<dbReference type="AlphaFoldDB" id="A0A4Q9Q5V2"/>
<dbReference type="EMBL" id="ML145095">
    <property type="protein sequence ID" value="TBU61974.1"/>
    <property type="molecule type" value="Genomic_DNA"/>
</dbReference>
<reference evidence="2 3" key="1">
    <citation type="submission" date="2019-01" db="EMBL/GenBank/DDBJ databases">
        <title>Draft genome sequences of three monokaryotic isolates of the white-rot basidiomycete fungus Dichomitus squalens.</title>
        <authorList>
            <consortium name="DOE Joint Genome Institute"/>
            <person name="Lopez S.C."/>
            <person name="Andreopoulos B."/>
            <person name="Pangilinan J."/>
            <person name="Lipzen A."/>
            <person name="Riley R."/>
            <person name="Ahrendt S."/>
            <person name="Ng V."/>
            <person name="Barry K."/>
            <person name="Daum C."/>
            <person name="Grigoriev I.V."/>
            <person name="Hilden K.S."/>
            <person name="Makela M.R."/>
            <person name="de Vries R.P."/>
        </authorList>
    </citation>
    <scope>NUCLEOTIDE SEQUENCE [LARGE SCALE GENOMIC DNA]</scope>
    <source>
        <strain evidence="2 3">CBS 464.89</strain>
    </source>
</reference>
<protein>
    <submittedName>
        <fullName evidence="2">Uncharacterized protein</fullName>
    </submittedName>
</protein>
<evidence type="ECO:0000313" key="3">
    <source>
        <dbReference type="Proteomes" id="UP000292082"/>
    </source>
</evidence>
<evidence type="ECO:0000256" key="1">
    <source>
        <dbReference type="SAM" id="MobiDB-lite"/>
    </source>
</evidence>
<feature type="region of interest" description="Disordered" evidence="1">
    <location>
        <begin position="153"/>
        <end position="173"/>
    </location>
</feature>
<sequence length="173" mass="18665">MGATRKSCVPGGAGGRKVHGEQLTTTLCVESLGDMIPTIHIRRSHWKGSAGGCRCYIHFVCPVTPEGPACSAIFVSTSRIMINRVLRSYRVDCDICLPRTSYLDHDSFSGAGGDRGCGTRADSANRHDTAFPSYIVPFLSSFRTVTDSRELRSCPDPSTSITGVRHSGPCTPR</sequence>
<name>A0A4Q9Q5V2_9APHY</name>
<gene>
    <name evidence="2" type="ORF">BD310DRAFT_919358</name>
</gene>
<organism evidence="2 3">
    <name type="scientific">Dichomitus squalens</name>
    <dbReference type="NCBI Taxonomy" id="114155"/>
    <lineage>
        <taxon>Eukaryota</taxon>
        <taxon>Fungi</taxon>
        <taxon>Dikarya</taxon>
        <taxon>Basidiomycota</taxon>
        <taxon>Agaricomycotina</taxon>
        <taxon>Agaricomycetes</taxon>
        <taxon>Polyporales</taxon>
        <taxon>Polyporaceae</taxon>
        <taxon>Dichomitus</taxon>
    </lineage>
</organism>
<proteinExistence type="predicted"/>